<keyword evidence="2" id="KW-1185">Reference proteome</keyword>
<accession>A0A1X7LRD9</accession>
<reference evidence="2" key="1">
    <citation type="submission" date="2017-04" db="EMBL/GenBank/DDBJ databases">
        <authorList>
            <person name="Varghese N."/>
            <person name="Submissions S."/>
        </authorList>
    </citation>
    <scope>NUCLEOTIDE SEQUENCE [LARGE SCALE GENOMIC DNA]</scope>
    <source>
        <strain evidence="2">LMG 29540</strain>
    </source>
</reference>
<proteinExistence type="predicted"/>
<dbReference type="AlphaFoldDB" id="A0A1X7LRD9"/>
<evidence type="ECO:0000313" key="2">
    <source>
        <dbReference type="Proteomes" id="UP000193228"/>
    </source>
</evidence>
<dbReference type="EMBL" id="FXAT01000007">
    <property type="protein sequence ID" value="SMG55699.1"/>
    <property type="molecule type" value="Genomic_DNA"/>
</dbReference>
<organism evidence="1 2">
    <name type="scientific">Paraburkholderia susongensis</name>
    <dbReference type="NCBI Taxonomy" id="1515439"/>
    <lineage>
        <taxon>Bacteria</taxon>
        <taxon>Pseudomonadati</taxon>
        <taxon>Pseudomonadota</taxon>
        <taxon>Betaproteobacteria</taxon>
        <taxon>Burkholderiales</taxon>
        <taxon>Burkholderiaceae</taxon>
        <taxon>Paraburkholderia</taxon>
    </lineage>
</organism>
<protein>
    <submittedName>
        <fullName evidence="1">Uncharacterized protein</fullName>
    </submittedName>
</protein>
<name>A0A1X7LRD9_9BURK</name>
<evidence type="ECO:0000313" key="1">
    <source>
        <dbReference type="EMBL" id="SMG55699.1"/>
    </source>
</evidence>
<dbReference type="Proteomes" id="UP000193228">
    <property type="component" value="Unassembled WGS sequence"/>
</dbReference>
<gene>
    <name evidence="1" type="ORF">SAMN06265784_107299</name>
</gene>
<sequence>MLKHGDGQRFSRTLLFNSAKYNPNYRGKRIKYSFPLKISIAIKIPWHHIKFLKKCDHKN</sequence>